<dbReference type="Proteomes" id="UP001341281">
    <property type="component" value="Chromosome 01"/>
</dbReference>
<evidence type="ECO:0000313" key="3">
    <source>
        <dbReference type="Proteomes" id="UP001341281"/>
    </source>
</evidence>
<protein>
    <submittedName>
        <fullName evidence="2">Uncharacterized protein</fullName>
    </submittedName>
</protein>
<reference evidence="2 3" key="1">
    <citation type="submission" date="2024-02" db="EMBL/GenBank/DDBJ databases">
        <title>High-quality chromosome-scale genome assembly of Pensacola bahiagrass (Paspalum notatum Flugge var. saurae).</title>
        <authorList>
            <person name="Vega J.M."/>
            <person name="Podio M."/>
            <person name="Orjuela J."/>
            <person name="Siena L.A."/>
            <person name="Pessino S.C."/>
            <person name="Combes M.C."/>
            <person name="Mariac C."/>
            <person name="Albertini E."/>
            <person name="Pupilli F."/>
            <person name="Ortiz J.P.A."/>
            <person name="Leblanc O."/>
        </authorList>
    </citation>
    <scope>NUCLEOTIDE SEQUENCE [LARGE SCALE GENOMIC DNA]</scope>
    <source>
        <strain evidence="2">R1</strain>
        <tissue evidence="2">Leaf</tissue>
    </source>
</reference>
<name>A0AAQ3SET8_PASNO</name>
<evidence type="ECO:0000313" key="2">
    <source>
        <dbReference type="EMBL" id="WVZ49501.1"/>
    </source>
</evidence>
<sequence length="266" mass="28914">MRPRDYRRLPAPRRPPPPGSRLPAASPARPRVAAGRLPRLPRSSASRRVLGPAPHRASPLLLQIRPRAASPPLTGADPPSPGRLLHPGFASCCGSTSMGAGPPFLPAPPGRQQQQSCWPALPSVCLQLCDLDLRWRQAMLGSLDITVFSLCLDPKLYQIVRTEAFIALQAGGGHAQATQQRRATAPLSNDAFSLLGAIQECWTICLDELSSFVIRMGMYSIQCKTMHLNGAHEGSILVVMSKPSSVTYPLVFRFGYSYLVSCQMRL</sequence>
<feature type="region of interest" description="Disordered" evidence="1">
    <location>
        <begin position="1"/>
        <end position="57"/>
    </location>
</feature>
<dbReference type="AlphaFoldDB" id="A0AAQ3SET8"/>
<feature type="compositionally biased region" description="Low complexity" evidence="1">
    <location>
        <begin position="21"/>
        <end position="48"/>
    </location>
</feature>
<keyword evidence="3" id="KW-1185">Reference proteome</keyword>
<evidence type="ECO:0000256" key="1">
    <source>
        <dbReference type="SAM" id="MobiDB-lite"/>
    </source>
</evidence>
<accession>A0AAQ3SET8</accession>
<organism evidence="2 3">
    <name type="scientific">Paspalum notatum var. saurae</name>
    <dbReference type="NCBI Taxonomy" id="547442"/>
    <lineage>
        <taxon>Eukaryota</taxon>
        <taxon>Viridiplantae</taxon>
        <taxon>Streptophyta</taxon>
        <taxon>Embryophyta</taxon>
        <taxon>Tracheophyta</taxon>
        <taxon>Spermatophyta</taxon>
        <taxon>Magnoliopsida</taxon>
        <taxon>Liliopsida</taxon>
        <taxon>Poales</taxon>
        <taxon>Poaceae</taxon>
        <taxon>PACMAD clade</taxon>
        <taxon>Panicoideae</taxon>
        <taxon>Andropogonodae</taxon>
        <taxon>Paspaleae</taxon>
        <taxon>Paspalinae</taxon>
        <taxon>Paspalum</taxon>
    </lineage>
</organism>
<dbReference type="EMBL" id="CP144745">
    <property type="protein sequence ID" value="WVZ49501.1"/>
    <property type="molecule type" value="Genomic_DNA"/>
</dbReference>
<gene>
    <name evidence="2" type="ORF">U9M48_000857</name>
</gene>
<proteinExistence type="predicted"/>